<keyword evidence="2" id="KW-1185">Reference proteome</keyword>
<organism evidence="1 2">
    <name type="scientific">Kibdelosporangium philippinense</name>
    <dbReference type="NCBI Taxonomy" id="211113"/>
    <lineage>
        <taxon>Bacteria</taxon>
        <taxon>Bacillati</taxon>
        <taxon>Actinomycetota</taxon>
        <taxon>Actinomycetes</taxon>
        <taxon>Pseudonocardiales</taxon>
        <taxon>Pseudonocardiaceae</taxon>
        <taxon>Kibdelosporangium</taxon>
    </lineage>
</organism>
<accession>A0ABS8Z467</accession>
<evidence type="ECO:0000313" key="2">
    <source>
        <dbReference type="Proteomes" id="UP001521150"/>
    </source>
</evidence>
<proteinExistence type="predicted"/>
<gene>
    <name evidence="1" type="ORF">LWC34_04980</name>
</gene>
<dbReference type="EMBL" id="JAJVCN010000001">
    <property type="protein sequence ID" value="MCE7002182.1"/>
    <property type="molecule type" value="Genomic_DNA"/>
</dbReference>
<reference evidence="1 2" key="1">
    <citation type="submission" date="2021-12" db="EMBL/GenBank/DDBJ databases">
        <title>Genome sequence of Kibdelosporangium philippinense ATCC 49844.</title>
        <authorList>
            <person name="Fedorov E.A."/>
            <person name="Omeragic M."/>
            <person name="Shalygina K.F."/>
            <person name="Maclea K.S."/>
        </authorList>
    </citation>
    <scope>NUCLEOTIDE SEQUENCE [LARGE SCALE GENOMIC DNA]</scope>
    <source>
        <strain evidence="1 2">ATCC 49844</strain>
    </source>
</reference>
<protein>
    <recommendedName>
        <fullName evidence="3">Transposase DDE domain group 1</fullName>
    </recommendedName>
</protein>
<dbReference type="Proteomes" id="UP001521150">
    <property type="component" value="Unassembled WGS sequence"/>
</dbReference>
<sequence length="128" mass="13263">MKASHTRGAVSVRFDDPGLVSHAGLVPVMRLAEDAGLSELADELVRLGGSVGANAGAKISTIVAGMAAGADSISDLDLVRHGGMAAWRGCSPGSAHRPQWARSCAGSAWVMSLNWRNSPPGCWPAWRS</sequence>
<evidence type="ECO:0008006" key="3">
    <source>
        <dbReference type="Google" id="ProtNLM"/>
    </source>
</evidence>
<evidence type="ECO:0000313" key="1">
    <source>
        <dbReference type="EMBL" id="MCE7002182.1"/>
    </source>
</evidence>
<comment type="caution">
    <text evidence="1">The sequence shown here is derived from an EMBL/GenBank/DDBJ whole genome shotgun (WGS) entry which is preliminary data.</text>
</comment>
<name>A0ABS8Z467_9PSEU</name>
<dbReference type="RefSeq" id="WP_233723212.1">
    <property type="nucleotide sequence ID" value="NZ_JAJVCN010000001.1"/>
</dbReference>